<evidence type="ECO:0000313" key="1">
    <source>
        <dbReference type="EMBL" id="KAK5622438.1"/>
    </source>
</evidence>
<comment type="caution">
    <text evidence="1">The sequence shown here is derived from an EMBL/GenBank/DDBJ whole genome shotgun (WGS) entry which is preliminary data.</text>
</comment>
<keyword evidence="2" id="KW-1185">Reference proteome</keyword>
<reference evidence="1 2" key="1">
    <citation type="submission" date="2021-06" db="EMBL/GenBank/DDBJ databases">
        <authorList>
            <person name="Palmer J.M."/>
        </authorList>
    </citation>
    <scope>NUCLEOTIDE SEQUENCE [LARGE SCALE GENOMIC DNA]</scope>
    <source>
        <strain evidence="1 2">MEX-2019</strain>
        <tissue evidence="1">Muscle</tissue>
    </source>
</reference>
<gene>
    <name evidence="1" type="ORF">CRENBAI_003606</name>
</gene>
<sequence length="81" mass="9474">MISGQNKEDRRWDLDGRMCRIIAGVLRNGMQRDLSRSSRLSKPSVKILKPESTFKARVATWMFYTNPNLKMQNPTWLPSVY</sequence>
<dbReference type="EMBL" id="JAHHUM010000119">
    <property type="protein sequence ID" value="KAK5622438.1"/>
    <property type="molecule type" value="Genomic_DNA"/>
</dbReference>
<dbReference type="Proteomes" id="UP001311232">
    <property type="component" value="Unassembled WGS sequence"/>
</dbReference>
<evidence type="ECO:0000313" key="2">
    <source>
        <dbReference type="Proteomes" id="UP001311232"/>
    </source>
</evidence>
<dbReference type="AlphaFoldDB" id="A0AAV9SMX5"/>
<accession>A0AAV9SMX5</accession>
<organism evidence="1 2">
    <name type="scientific">Crenichthys baileyi</name>
    <name type="common">White River springfish</name>
    <dbReference type="NCBI Taxonomy" id="28760"/>
    <lineage>
        <taxon>Eukaryota</taxon>
        <taxon>Metazoa</taxon>
        <taxon>Chordata</taxon>
        <taxon>Craniata</taxon>
        <taxon>Vertebrata</taxon>
        <taxon>Euteleostomi</taxon>
        <taxon>Actinopterygii</taxon>
        <taxon>Neopterygii</taxon>
        <taxon>Teleostei</taxon>
        <taxon>Neoteleostei</taxon>
        <taxon>Acanthomorphata</taxon>
        <taxon>Ovalentaria</taxon>
        <taxon>Atherinomorphae</taxon>
        <taxon>Cyprinodontiformes</taxon>
        <taxon>Goodeidae</taxon>
        <taxon>Crenichthys</taxon>
    </lineage>
</organism>
<name>A0AAV9SMX5_9TELE</name>
<proteinExistence type="predicted"/>
<protein>
    <submittedName>
        <fullName evidence="1">Uncharacterized protein</fullName>
    </submittedName>
</protein>